<name>A0AAU9ASX9_LYSEN</name>
<dbReference type="Proteomes" id="UP000218824">
    <property type="component" value="Chromosome"/>
</dbReference>
<organism evidence="2 3">
    <name type="scientific">Lysobacter enzymogenes</name>
    <dbReference type="NCBI Taxonomy" id="69"/>
    <lineage>
        <taxon>Bacteria</taxon>
        <taxon>Pseudomonadati</taxon>
        <taxon>Pseudomonadota</taxon>
        <taxon>Gammaproteobacteria</taxon>
        <taxon>Lysobacterales</taxon>
        <taxon>Lysobacteraceae</taxon>
        <taxon>Lysobacter</taxon>
    </lineage>
</organism>
<dbReference type="GeneID" id="83064885"/>
<dbReference type="AlphaFoldDB" id="A0AAU9ASX9"/>
<evidence type="ECO:0000313" key="3">
    <source>
        <dbReference type="Proteomes" id="UP000218824"/>
    </source>
</evidence>
<proteinExistence type="predicted"/>
<reference evidence="2 3" key="1">
    <citation type="journal article" date="2017" name="DNA Res.">
        <title>Complete genome sequence and expression profile of the commercial lytic enzyme producer Lysobacter enzymogenes M497-1.</title>
        <authorList>
            <person name="Takami H."/>
            <person name="Toyoda A."/>
            <person name="Uchiyama I."/>
            <person name="Itoh T."/>
            <person name="Takaki Y."/>
            <person name="Arai W."/>
            <person name="Nishi S."/>
            <person name="Kawai M."/>
            <person name="Shinya K."/>
            <person name="Ikeda H."/>
        </authorList>
    </citation>
    <scope>NUCLEOTIDE SEQUENCE [LARGE SCALE GENOMIC DNA]</scope>
    <source>
        <strain evidence="2 3">M497-1</strain>
    </source>
</reference>
<dbReference type="RefSeq" id="WP_096378988.1">
    <property type="nucleotide sequence ID" value="NZ_AP014940.1"/>
</dbReference>
<feature type="compositionally biased region" description="Basic and acidic residues" evidence="1">
    <location>
        <begin position="1"/>
        <end position="20"/>
    </location>
</feature>
<sequence>MPIDIYRGDSRTPQRIHDDGGFNPRVVTTPATGRGIITRCIVPRTPAPQLPPPANQSSLQTLLNTNTVKLIDVLRDIKVEKNERTVHVSTDSSPQCGGYSSSYVYKMSFTLNVQAAGTGAVTAVGNNATLLQSRVGANVFFDGATLATSNLFGICGGMADPGVELAFLTSIPLAYITHYCVPGTDDPGTGSRPWVVF</sequence>
<accession>A0AAU9ASX9</accession>
<dbReference type="EMBL" id="AP014940">
    <property type="protein sequence ID" value="BAV98544.1"/>
    <property type="molecule type" value="Genomic_DNA"/>
</dbReference>
<dbReference type="KEGG" id="lem:LEN_3057"/>
<gene>
    <name evidence="2" type="ORF">LEN_3057</name>
</gene>
<evidence type="ECO:0000256" key="1">
    <source>
        <dbReference type="SAM" id="MobiDB-lite"/>
    </source>
</evidence>
<dbReference type="SUPFAM" id="SSF56399">
    <property type="entry name" value="ADP-ribosylation"/>
    <property type="match status" value="1"/>
</dbReference>
<feature type="region of interest" description="Disordered" evidence="1">
    <location>
        <begin position="1"/>
        <end position="23"/>
    </location>
</feature>
<dbReference type="Gene3D" id="3.90.210.10">
    <property type="entry name" value="Heat-Labile Enterotoxin, subunit A"/>
    <property type="match status" value="1"/>
</dbReference>
<protein>
    <submittedName>
        <fullName evidence="2">Uncharacterized protein</fullName>
    </submittedName>
</protein>
<evidence type="ECO:0000313" key="2">
    <source>
        <dbReference type="EMBL" id="BAV98544.1"/>
    </source>
</evidence>